<keyword evidence="19" id="KW-1185">Reference proteome</keyword>
<dbReference type="InterPro" id="IPR012400">
    <property type="entry name" value="Long_Oxdase"/>
</dbReference>
<dbReference type="GO" id="GO:0016020">
    <property type="term" value="C:membrane"/>
    <property type="evidence" value="ECO:0007669"/>
    <property type="project" value="UniProtKB-SubCell"/>
</dbReference>
<proteinExistence type="inferred from homology"/>
<dbReference type="RefSeq" id="XP_002182547.1">
    <property type="nucleotide sequence ID" value="XM_002182511.1"/>
</dbReference>
<reference evidence="19" key="2">
    <citation type="submission" date="2008-08" db="EMBL/GenBank/DDBJ databases">
        <authorList>
            <consortium name="Diatom Consortium"/>
            <person name="Grigoriev I."/>
            <person name="Grimwood J."/>
            <person name="Kuo A."/>
            <person name="Otillar R.P."/>
            <person name="Salamov A."/>
            <person name="Detter J.C."/>
            <person name="Lindquist E."/>
            <person name="Shapiro H."/>
            <person name="Lucas S."/>
            <person name="Glavina del Rio T."/>
            <person name="Pitluck S."/>
            <person name="Rokhsar D."/>
            <person name="Bowler C."/>
        </authorList>
    </citation>
    <scope>GENOME REANNOTATION</scope>
    <source>
        <strain evidence="19">CCAP 1055/1</strain>
    </source>
</reference>
<evidence type="ECO:0000256" key="6">
    <source>
        <dbReference type="ARBA" id="ARBA00022630"/>
    </source>
</evidence>
<evidence type="ECO:0000256" key="1">
    <source>
        <dbReference type="ARBA" id="ARBA00000920"/>
    </source>
</evidence>
<dbReference type="EMBL" id="CM000618">
    <property type="protein sequence ID" value="EEC45834.1"/>
    <property type="molecule type" value="Genomic_DNA"/>
</dbReference>
<evidence type="ECO:0000259" key="17">
    <source>
        <dbReference type="Pfam" id="PF05199"/>
    </source>
</evidence>
<evidence type="ECO:0000256" key="4">
    <source>
        <dbReference type="ARBA" id="ARBA00010790"/>
    </source>
</evidence>
<dbReference type="InterPro" id="IPR007867">
    <property type="entry name" value="GMC_OxRtase_C"/>
</dbReference>
<gene>
    <name evidence="18" type="ORF">PHATRDRAFT_48204</name>
</gene>
<evidence type="ECO:0000256" key="7">
    <source>
        <dbReference type="ARBA" id="ARBA00022692"/>
    </source>
</evidence>
<evidence type="ECO:0000256" key="3">
    <source>
        <dbReference type="ARBA" id="ARBA00004370"/>
    </source>
</evidence>
<evidence type="ECO:0000259" key="16">
    <source>
        <dbReference type="Pfam" id="PF00732"/>
    </source>
</evidence>
<evidence type="ECO:0000256" key="15">
    <source>
        <dbReference type="SAM" id="Phobius"/>
    </source>
</evidence>
<reference evidence="18 19" key="1">
    <citation type="journal article" date="2008" name="Nature">
        <title>The Phaeodactylum genome reveals the evolutionary history of diatom genomes.</title>
        <authorList>
            <person name="Bowler C."/>
            <person name="Allen A.E."/>
            <person name="Badger J.H."/>
            <person name="Grimwood J."/>
            <person name="Jabbari K."/>
            <person name="Kuo A."/>
            <person name="Maheswari U."/>
            <person name="Martens C."/>
            <person name="Maumus F."/>
            <person name="Otillar R.P."/>
            <person name="Rayko E."/>
            <person name="Salamov A."/>
            <person name="Vandepoele K."/>
            <person name="Beszteri B."/>
            <person name="Gruber A."/>
            <person name="Heijde M."/>
            <person name="Katinka M."/>
            <person name="Mock T."/>
            <person name="Valentin K."/>
            <person name="Verret F."/>
            <person name="Berges J.A."/>
            <person name="Brownlee C."/>
            <person name="Cadoret J.P."/>
            <person name="Chiovitti A."/>
            <person name="Choi C.J."/>
            <person name="Coesel S."/>
            <person name="De Martino A."/>
            <person name="Detter J.C."/>
            <person name="Durkin C."/>
            <person name="Falciatore A."/>
            <person name="Fournet J."/>
            <person name="Haruta M."/>
            <person name="Huysman M.J."/>
            <person name="Jenkins B.D."/>
            <person name="Jiroutova K."/>
            <person name="Jorgensen R.E."/>
            <person name="Joubert Y."/>
            <person name="Kaplan A."/>
            <person name="Kroger N."/>
            <person name="Kroth P.G."/>
            <person name="La Roche J."/>
            <person name="Lindquist E."/>
            <person name="Lommer M."/>
            <person name="Martin-Jezequel V."/>
            <person name="Lopez P.J."/>
            <person name="Lucas S."/>
            <person name="Mangogna M."/>
            <person name="McGinnis K."/>
            <person name="Medlin L.K."/>
            <person name="Montsant A."/>
            <person name="Oudot-Le Secq M.P."/>
            <person name="Napoli C."/>
            <person name="Obornik M."/>
            <person name="Parker M.S."/>
            <person name="Petit J.L."/>
            <person name="Porcel B.M."/>
            <person name="Poulsen N."/>
            <person name="Robison M."/>
            <person name="Rychlewski L."/>
            <person name="Rynearson T.A."/>
            <person name="Schmutz J."/>
            <person name="Shapiro H."/>
            <person name="Siaut M."/>
            <person name="Stanley M."/>
            <person name="Sussman M.R."/>
            <person name="Taylor A.R."/>
            <person name="Vardi A."/>
            <person name="von Dassow P."/>
            <person name="Vyverman W."/>
            <person name="Willis A."/>
            <person name="Wyrwicz L.S."/>
            <person name="Rokhsar D.S."/>
            <person name="Weissenbach J."/>
            <person name="Armbrust E.V."/>
            <person name="Green B.R."/>
            <person name="Van de Peer Y."/>
            <person name="Grigoriev I.V."/>
        </authorList>
    </citation>
    <scope>NUCLEOTIDE SEQUENCE [LARGE SCALE GENOMIC DNA]</scope>
    <source>
        <strain evidence="18 19">CCAP 1055/1</strain>
    </source>
</reference>
<feature type="domain" description="Glucose-methanol-choline oxidoreductase N-terminal" evidence="16">
    <location>
        <begin position="248"/>
        <end position="465"/>
    </location>
</feature>
<feature type="transmembrane region" description="Helical" evidence="15">
    <location>
        <begin position="754"/>
        <end position="772"/>
    </location>
</feature>
<evidence type="ECO:0000256" key="14">
    <source>
        <dbReference type="PIRSR" id="PIRSR028937-2"/>
    </source>
</evidence>
<dbReference type="InterPro" id="IPR000172">
    <property type="entry name" value="GMC_OxRdtase_N"/>
</dbReference>
<dbReference type="OMA" id="RNVKGCW"/>
<comment type="subcellular location">
    <subcellularLocation>
        <location evidence="3">Membrane</location>
    </subcellularLocation>
</comment>
<evidence type="ECO:0000256" key="2">
    <source>
        <dbReference type="ARBA" id="ARBA00003842"/>
    </source>
</evidence>
<dbReference type="OrthoDB" id="269227at2759"/>
<dbReference type="GO" id="GO:0046577">
    <property type="term" value="F:long-chain-alcohol oxidase activity"/>
    <property type="evidence" value="ECO:0007669"/>
    <property type="project" value="UniProtKB-EC"/>
</dbReference>
<evidence type="ECO:0000256" key="9">
    <source>
        <dbReference type="ARBA" id="ARBA00022989"/>
    </source>
</evidence>
<keyword evidence="11 15" id="KW-0472">Membrane</keyword>
<dbReference type="Gene3D" id="3.50.50.60">
    <property type="entry name" value="FAD/NAD(P)-binding domain"/>
    <property type="match status" value="2"/>
</dbReference>
<accession>B7G6C1</accession>
<dbReference type="EC" id="1.1.3.20" evidence="5 12"/>
<feature type="active site" description="Proton acceptor" evidence="13">
    <location>
        <position position="636"/>
    </location>
</feature>
<dbReference type="Pfam" id="PF05199">
    <property type="entry name" value="GMC_oxred_C"/>
    <property type="match status" value="1"/>
</dbReference>
<keyword evidence="7 15" id="KW-0812">Transmembrane</keyword>
<evidence type="ECO:0000256" key="13">
    <source>
        <dbReference type="PIRSR" id="PIRSR028937-1"/>
    </source>
</evidence>
<evidence type="ECO:0000256" key="8">
    <source>
        <dbReference type="ARBA" id="ARBA00022827"/>
    </source>
</evidence>
<feature type="domain" description="Glucose-methanol-choline oxidoreductase C-terminal" evidence="17">
    <location>
        <begin position="550"/>
        <end position="687"/>
    </location>
</feature>
<comment type="function">
    <text evidence="2">Long-chain fatty alcohol oxidase involved in the omega-oxidation pathway of lipid degradation.</text>
</comment>
<evidence type="ECO:0000256" key="5">
    <source>
        <dbReference type="ARBA" id="ARBA00013125"/>
    </source>
</evidence>
<dbReference type="GO" id="GO:0050660">
    <property type="term" value="F:flavin adenine dinucleotide binding"/>
    <property type="evidence" value="ECO:0007669"/>
    <property type="project" value="InterPro"/>
</dbReference>
<dbReference type="GeneID" id="7203331"/>
<keyword evidence="9 15" id="KW-1133">Transmembrane helix</keyword>
<dbReference type="KEGG" id="pti:PHATRDRAFT_48204"/>
<dbReference type="PANTHER" id="PTHR46056:SF12">
    <property type="entry name" value="LONG-CHAIN-ALCOHOL OXIDASE"/>
    <property type="match status" value="1"/>
</dbReference>
<evidence type="ECO:0000313" key="19">
    <source>
        <dbReference type="Proteomes" id="UP000000759"/>
    </source>
</evidence>
<evidence type="ECO:0000256" key="12">
    <source>
        <dbReference type="PIRNR" id="PIRNR028937"/>
    </source>
</evidence>
<sequence length="786" mass="85943">MGPPSSLSTSQRDALRALTDGFLPPLSVPQEYQPKYEAQNRIHEEYWSRRVSADSDFLKALESSIVDKLPARESFLTRFLLKALSTSVGTALLFGKPTLHPFTEWPVPQQTALLQSLKTSSIATRRQIFNGFKRLICGLAYSYTVNGTNPFWKAVGYPGPAQNTLLSKREDTALVAKTMEQQRPIREALVPIDLDTEYECDIVIVGSGSGGSVAASVLSEAGYQVLVLEKGTYIAPADISNEEADALDRMYETHGLLTTKDGSMMILAGATLGGGTTINWSCCLPLPSYVREEWRSEHGLVDDFKEGGEFETSTREILSLMGVTNKITHNALNQKLQQGCDALGYEWEANYVNLLQTANATAGYICFGDRYGMKRGALSVFLPKAISYGAKLIEGCHVEQVILGEGENGRRRAEGVRCSVGAHRLHVVARKAVVVAAGALHTPCLLRRSGLNNSHIGKHLRLHPVTVAAGFSKPTDPIECYQGAPLTTVCNQFSHGPANDGYGAKIECPSAHLGLLAAGLPWTNPEQFKDRMLRIRNGVVFIIVQRDKGEGTVSLARDGATPVVEYSVCPADKVSMQQAVCGGVRICIASESTEVTTAHSLDEGMHISDGDFLQEYLSKFTALGLKENEVALFSAHQMGSCRLSATPLSGALDPNGEVWESDDLYVMDASTFPTASGANPMITVMAISLMLSNRLALRLQHVDYKLRRAGDIQKAEEMAKRRLELRNTFSISPEKNSSAERPGAHWNRIVDKSLSILILLTLMIPILRSWFFDVPLVQDLVKHPIM</sequence>
<dbReference type="InParanoid" id="B7G6C1"/>
<comment type="catalytic activity">
    <reaction evidence="1 12">
        <text>a long-chain primary fatty alcohol + O2 = a long-chain fatty aldehyde + H2O2</text>
        <dbReference type="Rhea" id="RHEA:22756"/>
        <dbReference type="ChEBI" id="CHEBI:15379"/>
        <dbReference type="ChEBI" id="CHEBI:16240"/>
        <dbReference type="ChEBI" id="CHEBI:17176"/>
        <dbReference type="ChEBI" id="CHEBI:77396"/>
        <dbReference type="EC" id="1.1.3.20"/>
    </reaction>
</comment>
<evidence type="ECO:0000256" key="11">
    <source>
        <dbReference type="ARBA" id="ARBA00023136"/>
    </source>
</evidence>
<dbReference type="HOGENOM" id="CLU_008878_3_1_1"/>
<dbReference type="PaxDb" id="2850-Phatr48204"/>
<dbReference type="eggNOG" id="ENOG502QSD8">
    <property type="taxonomic scope" value="Eukaryota"/>
</dbReference>
<keyword evidence="6" id="KW-0285">Flavoprotein</keyword>
<evidence type="ECO:0000313" key="18">
    <source>
        <dbReference type="EMBL" id="EEC45834.1"/>
    </source>
</evidence>
<organism evidence="18 19">
    <name type="scientific">Phaeodactylum tricornutum (strain CCAP 1055/1)</name>
    <dbReference type="NCBI Taxonomy" id="556484"/>
    <lineage>
        <taxon>Eukaryota</taxon>
        <taxon>Sar</taxon>
        <taxon>Stramenopiles</taxon>
        <taxon>Ochrophyta</taxon>
        <taxon>Bacillariophyta</taxon>
        <taxon>Bacillariophyceae</taxon>
        <taxon>Bacillariophycidae</taxon>
        <taxon>Naviculales</taxon>
        <taxon>Phaeodactylaceae</taxon>
        <taxon>Phaeodactylum</taxon>
    </lineage>
</organism>
<keyword evidence="10 12" id="KW-0560">Oxidoreductase</keyword>
<feature type="binding site" evidence="14">
    <location>
        <begin position="200"/>
        <end position="215"/>
    </location>
    <ligand>
        <name>FAD</name>
        <dbReference type="ChEBI" id="CHEBI:57692"/>
    </ligand>
</feature>
<name>B7G6C1_PHATC</name>
<dbReference type="Proteomes" id="UP000000759">
    <property type="component" value="Chromosome 16"/>
</dbReference>
<comment type="similarity">
    <text evidence="4 12">Belongs to the GMC oxidoreductase family.</text>
</comment>
<dbReference type="InterPro" id="IPR036188">
    <property type="entry name" value="FAD/NAD-bd_sf"/>
</dbReference>
<keyword evidence="8 14" id="KW-0274">FAD</keyword>
<protein>
    <recommendedName>
        <fullName evidence="5 12">Long-chain-alcohol oxidase</fullName>
        <ecNumber evidence="5 12">1.1.3.20</ecNumber>
    </recommendedName>
</protein>
<dbReference type="SUPFAM" id="SSF51905">
    <property type="entry name" value="FAD/NAD(P)-binding domain"/>
    <property type="match status" value="1"/>
</dbReference>
<evidence type="ECO:0000256" key="10">
    <source>
        <dbReference type="ARBA" id="ARBA00023002"/>
    </source>
</evidence>
<dbReference type="Pfam" id="PF13450">
    <property type="entry name" value="NAD_binding_8"/>
    <property type="match status" value="1"/>
</dbReference>
<dbReference type="PIRSF" id="PIRSF028937">
    <property type="entry name" value="Lg_Ch_AO"/>
    <property type="match status" value="1"/>
</dbReference>
<feature type="transmembrane region" description="Helical" evidence="15">
    <location>
        <begin position="677"/>
        <end position="697"/>
    </location>
</feature>
<dbReference type="AlphaFoldDB" id="B7G6C1"/>
<dbReference type="Pfam" id="PF00732">
    <property type="entry name" value="GMC_oxred_N"/>
    <property type="match status" value="1"/>
</dbReference>
<dbReference type="PANTHER" id="PTHR46056">
    <property type="entry name" value="LONG-CHAIN-ALCOHOL OXIDASE"/>
    <property type="match status" value="1"/>
</dbReference>